<comment type="caution">
    <text evidence="2">The sequence shown here is derived from an EMBL/GenBank/DDBJ whole genome shotgun (WGS) entry which is preliminary data.</text>
</comment>
<evidence type="ECO:0000313" key="3">
    <source>
        <dbReference type="Proteomes" id="UP000663992"/>
    </source>
</evidence>
<keyword evidence="3" id="KW-1185">Reference proteome</keyword>
<gene>
    <name evidence="2" type="ORF">J0A65_23565</name>
</gene>
<sequence length="61" mass="6780">MRLIVLLTFATGMAATALVAGWVQQSNEKQARDELVKATERAADVVTKRIELYQYGLRGAR</sequence>
<name>A0ABS3D0F3_9ALTE</name>
<protein>
    <submittedName>
        <fullName evidence="2">Uncharacterized protein</fullName>
    </submittedName>
</protein>
<evidence type="ECO:0000256" key="1">
    <source>
        <dbReference type="SAM" id="SignalP"/>
    </source>
</evidence>
<feature type="chain" id="PRO_5045327148" evidence="1">
    <location>
        <begin position="21"/>
        <end position="61"/>
    </location>
</feature>
<keyword evidence="1" id="KW-0732">Signal</keyword>
<dbReference type="RefSeq" id="WP_206596714.1">
    <property type="nucleotide sequence ID" value="NZ_JAFKCS010000229.1"/>
</dbReference>
<dbReference type="Proteomes" id="UP000663992">
    <property type="component" value="Unassembled WGS sequence"/>
</dbReference>
<reference evidence="2 3" key="1">
    <citation type="submission" date="2021-03" db="EMBL/GenBank/DDBJ databases">
        <title>novel species isolated from a fishpond in China.</title>
        <authorList>
            <person name="Lu H."/>
            <person name="Cai Z."/>
        </authorList>
    </citation>
    <scope>NUCLEOTIDE SEQUENCE [LARGE SCALE GENOMIC DNA]</scope>
    <source>
        <strain evidence="2 3">Y57</strain>
    </source>
</reference>
<accession>A0ABS3D0F3</accession>
<feature type="non-terminal residue" evidence="2">
    <location>
        <position position="61"/>
    </location>
</feature>
<organism evidence="2 3">
    <name type="scientific">Bowmanella yangjiangensis</name>
    <dbReference type="NCBI Taxonomy" id="2811230"/>
    <lineage>
        <taxon>Bacteria</taxon>
        <taxon>Pseudomonadati</taxon>
        <taxon>Pseudomonadota</taxon>
        <taxon>Gammaproteobacteria</taxon>
        <taxon>Alteromonadales</taxon>
        <taxon>Alteromonadaceae</taxon>
        <taxon>Bowmanella</taxon>
    </lineage>
</organism>
<feature type="signal peptide" evidence="1">
    <location>
        <begin position="1"/>
        <end position="20"/>
    </location>
</feature>
<proteinExistence type="predicted"/>
<dbReference type="EMBL" id="JAFKCS010000229">
    <property type="protein sequence ID" value="MBN7822862.1"/>
    <property type="molecule type" value="Genomic_DNA"/>
</dbReference>
<evidence type="ECO:0000313" key="2">
    <source>
        <dbReference type="EMBL" id="MBN7822862.1"/>
    </source>
</evidence>